<protein>
    <recommendedName>
        <fullName evidence="3">Protein TOPAZ1</fullName>
    </recommendedName>
    <alternativeName>
        <fullName evidence="7">Testis- and ovary-specific PAZ domain-containing protein 1</fullName>
    </alternativeName>
</protein>
<comment type="subcellular location">
    <subcellularLocation>
        <location evidence="2">Cytoplasm</location>
        <location evidence="2">Cytosol</location>
    </subcellularLocation>
</comment>
<evidence type="ECO:0000256" key="2">
    <source>
        <dbReference type="ARBA" id="ARBA00004514"/>
    </source>
</evidence>
<evidence type="ECO:0000256" key="7">
    <source>
        <dbReference type="ARBA" id="ARBA00031943"/>
    </source>
</evidence>
<dbReference type="Proteomes" id="UP000504624">
    <property type="component" value="Unplaced"/>
</dbReference>
<gene>
    <name evidence="12" type="primary">TOPAZ1</name>
</gene>
<reference evidence="12" key="1">
    <citation type="submission" date="2025-08" db="UniProtKB">
        <authorList>
            <consortium name="RefSeq"/>
        </authorList>
    </citation>
    <scope>IDENTIFICATION</scope>
</reference>
<keyword evidence="8" id="KW-0479">Metal-binding</keyword>
<keyword evidence="11" id="KW-1185">Reference proteome</keyword>
<dbReference type="RefSeq" id="XP_017673476.1">
    <property type="nucleotide sequence ID" value="XM_017817987.1"/>
</dbReference>
<evidence type="ECO:0000313" key="12">
    <source>
        <dbReference type="RefSeq" id="XP_017673476.1"/>
    </source>
</evidence>
<dbReference type="PANTHER" id="PTHR35671">
    <property type="entry name" value="PROTEIN TOPAZ1"/>
    <property type="match status" value="1"/>
</dbReference>
<keyword evidence="6" id="KW-0744">Spermatogenesis</keyword>
<name>A0A6J0HHL0_9PASS</name>
<accession>A0A6J0HHL0</accession>
<sequence>MPRLRSGKMVSASEVGPFGSEGAGPGCQGAGCEPGRKLVTKRSLRLARKRKPEQPLPTCVQAARLASASFGQFAPLLPVQEEQGENGQEFPGRKNRGIQHRRGARSGSGVAPPISDAAECEDRQAAGTGAAVGCEETVKRGTGRSQQLFFSGTTLQNKFSEGIERKEHWSDHVDLSVFQEDSRSSEKDGKYGCMDIKSQIPSSEEEIESAKRHGVSCLPEPEGLRLREVTWSTEMKCTNSMMQNRQIPGFRENLGGQEAMTETKHQEEIDILAKLNGCPLVGSRQLGMQEKEKKCLSKKGGISLMKPKLYGPRKKGSSVLLELHAQCPESRKGLVNMRKRDRNALVQGVDGQEQPPTRRKTYKRCMKEEWQSSVPQKGADSPGENAEEQLKAIEQDSGTSWAVKNVNAEQNRPEDSKEMESHYSKSPMVAVLGGTQSKSFLCHGVTKKSGVQCKVSQPKKRKPRNGQIKHLQSLTAAEKVNTSVKCDAEHCRNALKHCSGLLCATEKNPYVRLEDCSYINTLVKLSTSGTTSSYKLNGFFHVAHGTVEVSDTICSNSRMLNEISPVKGGLSSNEEKNENGEGRLSCCLSESNKCLREKKWNIGRKPRKKMKITEKLEVQDTFTGMANECSKCELQAEAAVAISSSFAVSGLNHTLSDSRDHELNLHMGKNTHEAQNISAWRMKSTKVPAFENAVKKRSELSVIVKGENSSLVAHQSAASGTLRALAQVHDTCDCHKSKTGGKLNNVNKEFQQFTCQRAVPMTGKKVWPVESCARTSEWVYKNHGSISEGKRLLKAAFEDFSDKSSVKAVGGSAVTGSLRQLDLPVSLAETTKESAHKRIDPNTECQTSLETPESSSVDIYKTSRMSNENGESSVNVDRSCLAFNHDDVQEVKGTWNFTTKRKGKNDRDVTNRNLSVTVKKGITKQKNKSEGDVTTENLSVTVKKGITKQKNKSEGDVTTENLSMTVQKGTTKQKDRNEEDVTKRNLSLTVQKGTSTGNTNRINFSSKVSLVNQTFSDLQLIKGLNPENLTKFRIPLCRNRPESRKLKSVHSFERKTCSPLELESTGVSRQKTGEETVVVNYEQHPFPVMSDATSAASVKKTAYEIDSKDFQHNGSENFSNGIFVLPKNFSAYRHPLLDGQPESSVPDFSGSECVLKPSFPDHSWNSVDRPVGLQINDDSKSQEILSQHESQNSPDILEAYKQDILVIDVIQDDPDLFGTSNEEELALACENCPVKASCTNICIKDTNPESPITSEKRHSVENSSGCMQEFGISNDIENSCDLVLKAEDIKTHNSSRGSSPLGDVTEDFLKDGRPSELDELLKSFDVNEKFKIADGVPNVKEEKKSEAEKSDCKYKDLVNCELLSGSPLNDPKVNIFSEAPVMKSWTNVYKPSGKSPLQTLKNFGDFEPWRMEKNANASHSVQQILDALDLPRKYCRYYFMTSRGCARARCRFCHVPEQGDEKICMAILRTYINIKEPGLLKRAVQIFVRYYRGVIPGVDFSSQVLNDLLVSLLKNCLLQEVFWILNVTVEIKTLPTTDVLLKVFEQVASLNLRDAVPTLIRTFRKLVDAGMFLELDHFDYIVKLLHQLQVSSWEISVVLNIKSRFRERHHFEKNWLFDFNLAADEIQHCKEKRDWTKLGTLYLNARTGCECFEDFQKLFLSIAEILTRDSESDRPEVPFCDFADAVMKNSQPNEADRLFIGRTGISVMYSYHEVLQWTKGRKVLDKLHELQIHFTLMKGLIGAGKSASRCQIVNKAAEIFLNCGSLDGATRVLRESEWTTNAPLWPCDKMDILNRRNLLHTLVHKYLSKSLYRQAFEVLQNFPGLQKHSDIVDVSQYSCLFNKLINACFENKSLGVSSSAVDFMLSKNIAIDFILLRRLITALGRSSLWSKARTYYKNALSLGCYPQLQGNSYHKLLKIPSYLSEVEMLLAIEIFLVSNASYIQSPMTTSQTLQIILKRCEDQTVQDNSAYQMAVERLILAARLSDPKLFLKHMTMNVHMEEVYSLELSSALKWLQENMKWAEEKFHGPNKTKLQCGMETSLERWKNVLKSKVKYNRDNAVLQSQPLNILTISIFLLFPRCKLN</sequence>
<evidence type="ECO:0000256" key="6">
    <source>
        <dbReference type="ARBA" id="ARBA00022871"/>
    </source>
</evidence>
<feature type="compositionally biased region" description="Basic residues" evidence="9">
    <location>
        <begin position="93"/>
        <end position="104"/>
    </location>
</feature>
<evidence type="ECO:0000256" key="8">
    <source>
        <dbReference type="PROSITE-ProRule" id="PRU00723"/>
    </source>
</evidence>
<dbReference type="GO" id="GO:0030154">
    <property type="term" value="P:cell differentiation"/>
    <property type="evidence" value="ECO:0007669"/>
    <property type="project" value="UniProtKB-KW"/>
</dbReference>
<feature type="compositionally biased region" description="Gly residues" evidence="9">
    <location>
        <begin position="19"/>
        <end position="29"/>
    </location>
</feature>
<proteinExistence type="predicted"/>
<evidence type="ECO:0000256" key="9">
    <source>
        <dbReference type="SAM" id="MobiDB-lite"/>
    </source>
</evidence>
<feature type="region of interest" description="Disordered" evidence="9">
    <location>
        <begin position="82"/>
        <end position="115"/>
    </location>
</feature>
<dbReference type="InterPro" id="IPR029435">
    <property type="entry name" value="TOPAZ1_dom"/>
</dbReference>
<keyword evidence="4" id="KW-0963">Cytoplasm</keyword>
<evidence type="ECO:0000256" key="3">
    <source>
        <dbReference type="ARBA" id="ARBA00016464"/>
    </source>
</evidence>
<dbReference type="CTD" id="375337"/>
<dbReference type="OrthoDB" id="8859650at2759"/>
<keyword evidence="5" id="KW-0221">Differentiation</keyword>
<dbReference type="InterPro" id="IPR038952">
    <property type="entry name" value="TOPAZ1"/>
</dbReference>
<keyword evidence="8" id="KW-0863">Zinc-finger</keyword>
<dbReference type="PANTHER" id="PTHR35671:SF1">
    <property type="entry name" value="PROTEIN TOPAZ1"/>
    <property type="match status" value="1"/>
</dbReference>
<dbReference type="GO" id="GO:0005829">
    <property type="term" value="C:cytosol"/>
    <property type="evidence" value="ECO:0007669"/>
    <property type="project" value="UniProtKB-SubCell"/>
</dbReference>
<evidence type="ECO:0000256" key="1">
    <source>
        <dbReference type="ARBA" id="ARBA00002132"/>
    </source>
</evidence>
<dbReference type="Pfam" id="PF14669">
    <property type="entry name" value="Asp_Glu_race_2"/>
    <property type="match status" value="1"/>
</dbReference>
<evidence type="ECO:0000313" key="11">
    <source>
        <dbReference type="Proteomes" id="UP000504624"/>
    </source>
</evidence>
<organism evidence="11 12">
    <name type="scientific">Lepidothrix coronata</name>
    <name type="common">blue-crowned manakin</name>
    <dbReference type="NCBI Taxonomy" id="321398"/>
    <lineage>
        <taxon>Eukaryota</taxon>
        <taxon>Metazoa</taxon>
        <taxon>Chordata</taxon>
        <taxon>Craniata</taxon>
        <taxon>Vertebrata</taxon>
        <taxon>Euteleostomi</taxon>
        <taxon>Archelosauria</taxon>
        <taxon>Archosauria</taxon>
        <taxon>Dinosauria</taxon>
        <taxon>Saurischia</taxon>
        <taxon>Theropoda</taxon>
        <taxon>Coelurosauria</taxon>
        <taxon>Aves</taxon>
        <taxon>Neognathae</taxon>
        <taxon>Neoaves</taxon>
        <taxon>Telluraves</taxon>
        <taxon>Australaves</taxon>
        <taxon>Passeriformes</taxon>
        <taxon>Pipridae</taxon>
        <taxon>Lepidothrix</taxon>
    </lineage>
</organism>
<dbReference type="GeneID" id="108498816"/>
<keyword evidence="8" id="KW-0862">Zinc</keyword>
<feature type="region of interest" description="Disordered" evidence="9">
    <location>
        <begin position="1"/>
        <end position="36"/>
    </location>
</feature>
<dbReference type="GO" id="GO:0008270">
    <property type="term" value="F:zinc ion binding"/>
    <property type="evidence" value="ECO:0007669"/>
    <property type="project" value="UniProtKB-KW"/>
</dbReference>
<feature type="zinc finger region" description="C3H1-type" evidence="8">
    <location>
        <begin position="1429"/>
        <end position="1457"/>
    </location>
</feature>
<evidence type="ECO:0000259" key="10">
    <source>
        <dbReference type="PROSITE" id="PS50103"/>
    </source>
</evidence>
<feature type="region of interest" description="Disordered" evidence="9">
    <location>
        <begin position="344"/>
        <end position="387"/>
    </location>
</feature>
<comment type="function">
    <text evidence="1">Important for normal spermatogenesis and male fertility. Specifically required for progression to the post-meiotic stages of spermatocyte development. Seems to be necessary for normal expression levels of a number of testis-expressed gene transcripts, although its role in this process is unclear.</text>
</comment>
<dbReference type="InterPro" id="IPR000571">
    <property type="entry name" value="Znf_CCCH"/>
</dbReference>
<evidence type="ECO:0000256" key="4">
    <source>
        <dbReference type="ARBA" id="ARBA00022490"/>
    </source>
</evidence>
<feature type="domain" description="C3H1-type" evidence="10">
    <location>
        <begin position="1429"/>
        <end position="1457"/>
    </location>
</feature>
<dbReference type="PROSITE" id="PS50103">
    <property type="entry name" value="ZF_C3H1"/>
    <property type="match status" value="1"/>
</dbReference>
<evidence type="ECO:0000256" key="5">
    <source>
        <dbReference type="ARBA" id="ARBA00022782"/>
    </source>
</evidence>
<dbReference type="GO" id="GO:0048137">
    <property type="term" value="P:spermatocyte division"/>
    <property type="evidence" value="ECO:0007669"/>
    <property type="project" value="TreeGrafter"/>
</dbReference>